<dbReference type="PANTHER" id="PTHR37164:SF1">
    <property type="entry name" value="BACTERIOHEMERYTHRIN"/>
    <property type="match status" value="1"/>
</dbReference>
<keyword evidence="2" id="KW-0479">Metal-binding</keyword>
<dbReference type="SUPFAM" id="SSF47188">
    <property type="entry name" value="Hemerythrin-like"/>
    <property type="match status" value="1"/>
</dbReference>
<gene>
    <name evidence="5" type="ORF">D3A95_11860</name>
</gene>
<keyword evidence="3" id="KW-0408">Iron</keyword>
<dbReference type="Gene3D" id="1.20.120.50">
    <property type="entry name" value="Hemerythrin-like"/>
    <property type="match status" value="1"/>
</dbReference>
<dbReference type="EMBL" id="CP032152">
    <property type="protein sequence ID" value="AXY68505.1"/>
    <property type="molecule type" value="Genomic_DNA"/>
</dbReference>
<comment type="similarity">
    <text evidence="1">Belongs to the hemerythrin family.</text>
</comment>
<evidence type="ECO:0000259" key="4">
    <source>
        <dbReference type="Pfam" id="PF01814"/>
    </source>
</evidence>
<dbReference type="InterPro" id="IPR012827">
    <property type="entry name" value="Hemerythrin_metal-bd"/>
</dbReference>
<evidence type="ECO:0000256" key="2">
    <source>
        <dbReference type="ARBA" id="ARBA00022723"/>
    </source>
</evidence>
<dbReference type="KEGG" id="tsq:D3A95_11860"/>
<evidence type="ECO:0000313" key="5">
    <source>
        <dbReference type="EMBL" id="AXY68505.1"/>
    </source>
</evidence>
<dbReference type="Pfam" id="PF01814">
    <property type="entry name" value="Hemerythrin"/>
    <property type="match status" value="1"/>
</dbReference>
<dbReference type="AlphaFoldDB" id="A0A3B7MG22"/>
<evidence type="ECO:0000256" key="1">
    <source>
        <dbReference type="ARBA" id="ARBA00010587"/>
    </source>
</evidence>
<organism evidence="5 6">
    <name type="scientific">Thermosynechococcus sichuanensis E542</name>
    <dbReference type="NCBI Taxonomy" id="2016101"/>
    <lineage>
        <taxon>Bacteria</taxon>
        <taxon>Bacillati</taxon>
        <taxon>Cyanobacteriota</taxon>
        <taxon>Cyanophyceae</taxon>
        <taxon>Acaryochloridales</taxon>
        <taxon>Thermosynechococcaceae</taxon>
        <taxon>Thermosynechococcus</taxon>
        <taxon>Thermosynechococcus sichuanensis</taxon>
    </lineage>
</organism>
<keyword evidence="6" id="KW-1185">Reference proteome</keyword>
<dbReference type="CDD" id="cd12107">
    <property type="entry name" value="Hemerythrin"/>
    <property type="match status" value="1"/>
</dbReference>
<evidence type="ECO:0000256" key="3">
    <source>
        <dbReference type="ARBA" id="ARBA00023004"/>
    </source>
</evidence>
<dbReference type="GO" id="GO:0046872">
    <property type="term" value="F:metal ion binding"/>
    <property type="evidence" value="ECO:0007669"/>
    <property type="project" value="UniProtKB-KW"/>
</dbReference>
<dbReference type="InterPro" id="IPR050669">
    <property type="entry name" value="Hemerythrin"/>
</dbReference>
<dbReference type="RefSeq" id="WP_181495177.1">
    <property type="nucleotide sequence ID" value="NZ_CP032152.1"/>
</dbReference>
<accession>A0A3B7MG22</accession>
<dbReference type="NCBIfam" id="TIGR02481">
    <property type="entry name" value="hemeryth_dom"/>
    <property type="match status" value="1"/>
</dbReference>
<feature type="domain" description="Hemerythrin-like" evidence="4">
    <location>
        <begin position="19"/>
        <end position="141"/>
    </location>
</feature>
<name>A0A3B7MG22_9CYAN</name>
<dbReference type="PANTHER" id="PTHR37164">
    <property type="entry name" value="BACTERIOHEMERYTHRIN"/>
    <property type="match status" value="1"/>
</dbReference>
<sequence>MTKVTPIEWTEDLKTSHAGLDAQHKELLTMVNELGEAINQGQGAATMKRLFSYALAYADWHFRYEEELAAKYQCPIAERNLREHTAFRQLIAKFEQKYKEARAAELAGNSNYEILEQLAVTFHQQLNDWIMQHIAIVDKQIGEYVTAVEAAKAEIAVS</sequence>
<dbReference type="InterPro" id="IPR012312">
    <property type="entry name" value="Hemerythrin-like"/>
</dbReference>
<evidence type="ECO:0000313" key="6">
    <source>
        <dbReference type="Proteomes" id="UP000261812"/>
    </source>
</evidence>
<reference evidence="6" key="1">
    <citation type="submission" date="2018-09" db="EMBL/GenBank/DDBJ databases">
        <title>Complete genome sequence of thermophilic cyanobacteria strain Thermosynechococcus elongatus PKUAC-SCTE542.</title>
        <authorList>
            <person name="Liang Y."/>
            <person name="Tang J."/>
            <person name="Daroch M."/>
        </authorList>
    </citation>
    <scope>NUCLEOTIDE SEQUENCE [LARGE SCALE GENOMIC DNA]</scope>
    <source>
        <strain evidence="6">E542</strain>
    </source>
</reference>
<proteinExistence type="inferred from homology"/>
<dbReference type="InterPro" id="IPR035938">
    <property type="entry name" value="Hemerythrin-like_sf"/>
</dbReference>
<dbReference type="Proteomes" id="UP000261812">
    <property type="component" value="Chromosome"/>
</dbReference>
<protein>
    <submittedName>
        <fullName evidence="5">Hemerythrin family protein</fullName>
    </submittedName>
</protein>